<sequence>MLSLIEILDIKYIVEQSHRWVKQKARQALGWKSLEGATASLYGRELWTILKRGQTEIIGEAAYEQLHALAG</sequence>
<dbReference type="EMBL" id="BATL01000040">
    <property type="protein sequence ID" value="GAD76294.1"/>
    <property type="molecule type" value="Genomic_DNA"/>
</dbReference>
<comment type="caution">
    <text evidence="1">The sequence shown here is derived from an EMBL/GenBank/DDBJ whole genome shotgun (WGS) entry which is preliminary data.</text>
</comment>
<dbReference type="eggNOG" id="COG3316">
    <property type="taxonomic scope" value="Bacteria"/>
</dbReference>
<dbReference type="Proteomes" id="UP000016567">
    <property type="component" value="Unassembled WGS sequence"/>
</dbReference>
<dbReference type="AlphaFoldDB" id="U3C4E6"/>
<dbReference type="RefSeq" id="WP_021710044.1">
    <property type="nucleotide sequence ID" value="NZ_BAOB01000070.1"/>
</dbReference>
<evidence type="ECO:0000313" key="1">
    <source>
        <dbReference type="EMBL" id="GAD76294.1"/>
    </source>
</evidence>
<reference evidence="1 2" key="1">
    <citation type="submission" date="2013-09" db="EMBL/GenBank/DDBJ databases">
        <title>Whole genome shotgun sequence of Vibrio azureus NBRC 104587.</title>
        <authorList>
            <person name="Isaki S."/>
            <person name="Hosoyama A."/>
            <person name="Numata M."/>
            <person name="Hashimoto M."/>
            <person name="Hosoyama Y."/>
            <person name="Tsuchikane K."/>
            <person name="Noguchi M."/>
            <person name="Hirakata S."/>
            <person name="Ichikawa N."/>
            <person name="Ohji S."/>
            <person name="Yamazoe A."/>
            <person name="Fujita N."/>
        </authorList>
    </citation>
    <scope>NUCLEOTIDE SEQUENCE [LARGE SCALE GENOMIC DNA]</scope>
    <source>
        <strain evidence="1 2">NBRC 104587</strain>
    </source>
</reference>
<accession>U3C4E6</accession>
<evidence type="ECO:0008006" key="3">
    <source>
        <dbReference type="Google" id="ProtNLM"/>
    </source>
</evidence>
<evidence type="ECO:0000313" key="2">
    <source>
        <dbReference type="Proteomes" id="UP000016567"/>
    </source>
</evidence>
<protein>
    <recommendedName>
        <fullName evidence="3">DDE domain-containing protein</fullName>
    </recommendedName>
</protein>
<dbReference type="OrthoDB" id="4315389at2"/>
<proteinExistence type="predicted"/>
<organism evidence="1 2">
    <name type="scientific">Vibrio azureus NBRC 104587</name>
    <dbReference type="NCBI Taxonomy" id="1219077"/>
    <lineage>
        <taxon>Bacteria</taxon>
        <taxon>Pseudomonadati</taxon>
        <taxon>Pseudomonadota</taxon>
        <taxon>Gammaproteobacteria</taxon>
        <taxon>Vibrionales</taxon>
        <taxon>Vibrionaceae</taxon>
        <taxon>Vibrio</taxon>
    </lineage>
</organism>
<gene>
    <name evidence="1" type="ORF">VAZ01S_040_00480</name>
</gene>
<name>U3C4E6_9VIBR</name>
<keyword evidence="2" id="KW-1185">Reference proteome</keyword>